<dbReference type="SMART" id="SM00568">
    <property type="entry name" value="GRAM"/>
    <property type="match status" value="1"/>
</dbReference>
<protein>
    <submittedName>
        <fullName evidence="5">GEM-like protein 5</fullName>
    </submittedName>
</protein>
<dbReference type="Proteomes" id="UP001652623">
    <property type="component" value="Chromosome 12"/>
</dbReference>
<accession>A0A6P4ATD6</accession>
<dbReference type="InterPro" id="IPR037848">
    <property type="entry name" value="GEM-like"/>
</dbReference>
<evidence type="ECO:0000313" key="4">
    <source>
        <dbReference type="Proteomes" id="UP001652623"/>
    </source>
</evidence>
<dbReference type="AlphaFoldDB" id="A0A6P4ATD6"/>
<dbReference type="Gene3D" id="2.30.29.30">
    <property type="entry name" value="Pleckstrin-homology domain (PH domain)/Phosphotyrosine-binding domain (PTB)"/>
    <property type="match status" value="1"/>
</dbReference>
<sequence>MAGTGEETQPNSSSTSASTSTTTTNDPQPDQHHHDNQPPSTEEDTKKWGTHIMGAPAAPGVHPDNQKAAFWNAGDHQHISHQPYVQYDPVERPANNPFELVIHLFNSWSNKAETIARNIWHNLKTGPSVSGAAWGKVNLTAKAITEGGFESLFKQIFKTHPQEKLKNTFACYLSTSTGPVAGTLYLSTARLAFCSDRPLFFTAPSGQGAWSYYKVAIPLGNIGNVNPVIRTENRGEKYLHIVTTDGHEFWFMGFVSFEKASHHLLDSVSEFRAAGYASQPVVG</sequence>
<gene>
    <name evidence="5" type="primary">LOC107435227</name>
</gene>
<keyword evidence="4" id="KW-1185">Reference proteome</keyword>
<comment type="similarity">
    <text evidence="1">Belongs to the GEM family.</text>
</comment>
<feature type="region of interest" description="Disordered" evidence="2">
    <location>
        <begin position="1"/>
        <end position="67"/>
    </location>
</feature>
<name>A0A6P4ATD6_ZIZJJ</name>
<evidence type="ECO:0000259" key="3">
    <source>
        <dbReference type="SMART" id="SM00568"/>
    </source>
</evidence>
<feature type="compositionally biased region" description="Low complexity" evidence="2">
    <location>
        <begin position="12"/>
        <end position="24"/>
    </location>
</feature>
<feature type="compositionally biased region" description="Polar residues" evidence="2">
    <location>
        <begin position="1"/>
        <end position="11"/>
    </location>
</feature>
<evidence type="ECO:0000256" key="1">
    <source>
        <dbReference type="ARBA" id="ARBA00009414"/>
    </source>
</evidence>
<evidence type="ECO:0000256" key="2">
    <source>
        <dbReference type="SAM" id="MobiDB-lite"/>
    </source>
</evidence>
<dbReference type="Pfam" id="PF02893">
    <property type="entry name" value="GRAM"/>
    <property type="match status" value="1"/>
</dbReference>
<dbReference type="RefSeq" id="XP_015902271.1">
    <property type="nucleotide sequence ID" value="XM_016046785.4"/>
</dbReference>
<dbReference type="GeneID" id="107435227"/>
<dbReference type="PANTHER" id="PTHR31969">
    <property type="entry name" value="GEM-LIKE PROTEIN 2"/>
    <property type="match status" value="1"/>
</dbReference>
<dbReference type="InParanoid" id="A0A6P4ATD6"/>
<dbReference type="KEGG" id="zju:107435227"/>
<dbReference type="InterPro" id="IPR011993">
    <property type="entry name" value="PH-like_dom_sf"/>
</dbReference>
<feature type="domain" description="GRAM" evidence="3">
    <location>
        <begin position="151"/>
        <end position="229"/>
    </location>
</feature>
<dbReference type="FunCoup" id="A0A6P4ATD6">
    <property type="interactions" value="135"/>
</dbReference>
<proteinExistence type="inferred from homology"/>
<organism evidence="4 5">
    <name type="scientific">Ziziphus jujuba</name>
    <name type="common">Chinese jujube</name>
    <name type="synonym">Ziziphus sativa</name>
    <dbReference type="NCBI Taxonomy" id="326968"/>
    <lineage>
        <taxon>Eukaryota</taxon>
        <taxon>Viridiplantae</taxon>
        <taxon>Streptophyta</taxon>
        <taxon>Embryophyta</taxon>
        <taxon>Tracheophyta</taxon>
        <taxon>Spermatophyta</taxon>
        <taxon>Magnoliopsida</taxon>
        <taxon>eudicotyledons</taxon>
        <taxon>Gunneridae</taxon>
        <taxon>Pentapetalae</taxon>
        <taxon>rosids</taxon>
        <taxon>fabids</taxon>
        <taxon>Rosales</taxon>
        <taxon>Rhamnaceae</taxon>
        <taxon>Paliureae</taxon>
        <taxon>Ziziphus</taxon>
    </lineage>
</organism>
<dbReference type="InterPro" id="IPR004182">
    <property type="entry name" value="GRAM"/>
</dbReference>
<dbReference type="CDD" id="cd13222">
    <property type="entry name" value="PH-GRAM_GEM"/>
    <property type="match status" value="1"/>
</dbReference>
<reference evidence="5" key="1">
    <citation type="submission" date="2025-08" db="UniProtKB">
        <authorList>
            <consortium name="RefSeq"/>
        </authorList>
    </citation>
    <scope>IDENTIFICATION</scope>
    <source>
        <tissue evidence="5">Seedling</tissue>
    </source>
</reference>
<evidence type="ECO:0000313" key="5">
    <source>
        <dbReference type="RefSeq" id="XP_015902271.1"/>
    </source>
</evidence>